<dbReference type="Proteomes" id="UP000263642">
    <property type="component" value="Unassembled WGS sequence"/>
</dbReference>
<protein>
    <submittedName>
        <fullName evidence="1">Iron permease</fullName>
    </submittedName>
</protein>
<feature type="non-terminal residue" evidence="1">
    <location>
        <position position="65"/>
    </location>
</feature>
<reference evidence="1 2" key="1">
    <citation type="journal article" date="2018" name="Nat. Biotechnol.">
        <title>A standardized bacterial taxonomy based on genome phylogeny substantially revises the tree of life.</title>
        <authorList>
            <person name="Parks D.H."/>
            <person name="Chuvochina M."/>
            <person name="Waite D.W."/>
            <person name="Rinke C."/>
            <person name="Skarshewski A."/>
            <person name="Chaumeil P.A."/>
            <person name="Hugenholtz P."/>
        </authorList>
    </citation>
    <scope>NUCLEOTIDE SEQUENCE [LARGE SCALE GENOMIC DNA]</scope>
    <source>
        <strain evidence="1">UBA9375</strain>
    </source>
</reference>
<gene>
    <name evidence="1" type="ORF">DIT97_29585</name>
</gene>
<sequence>MKPLSPFKNDVRITLLLLTIPLLVFLITPGFFLTRPTMAAEHEHVHTENEIQKTAVAETDVTRPV</sequence>
<organism evidence="1 2">
    <name type="scientific">Gimesia maris</name>
    <dbReference type="NCBI Taxonomy" id="122"/>
    <lineage>
        <taxon>Bacteria</taxon>
        <taxon>Pseudomonadati</taxon>
        <taxon>Planctomycetota</taxon>
        <taxon>Planctomycetia</taxon>
        <taxon>Planctomycetales</taxon>
        <taxon>Planctomycetaceae</taxon>
        <taxon>Gimesia</taxon>
    </lineage>
</organism>
<accession>A0A3D3RFU4</accession>
<dbReference type="AlphaFoldDB" id="A0A3D3RFU4"/>
<name>A0A3D3RFU4_9PLAN</name>
<comment type="caution">
    <text evidence="1">The sequence shown here is derived from an EMBL/GenBank/DDBJ whole genome shotgun (WGS) entry which is preliminary data.</text>
</comment>
<proteinExistence type="predicted"/>
<evidence type="ECO:0000313" key="2">
    <source>
        <dbReference type="Proteomes" id="UP000263642"/>
    </source>
</evidence>
<evidence type="ECO:0000313" key="1">
    <source>
        <dbReference type="EMBL" id="HCO26958.1"/>
    </source>
</evidence>
<dbReference type="EMBL" id="DQAY01000184">
    <property type="protein sequence ID" value="HCO26958.1"/>
    <property type="molecule type" value="Genomic_DNA"/>
</dbReference>